<dbReference type="Pfam" id="PF07727">
    <property type="entry name" value="RVT_2"/>
    <property type="match status" value="1"/>
</dbReference>
<sequence length="458" mass="52867">MVSDYNNSSLAPQLQKSFVHYNIQPEIQDHNNEPSSSKLFQMLKSSVSKYFALFDNLQPQDTQPTLNVQPTLEPITPPTNVNAEETNINQATDAQFEPYEFINPFAPLEPEVVESSSRNTDTSNMHMFYQRHHPEMCMFALIVSTAEPINVKEALVDHAWIEAMHDELHQFDRLKVWELVDKPFGKIEEGINFKESYAPVACLEAVRIFVAYATHKSFPIYQMDMKTTFLSDLLKEEVFVNQPNWLIDPDHPEKVYHLRKALYGLKQAPRAWYNELSTFLMSKGFFKGLQIHQSLRGIFINQVKYALEILKKHRMDKCDSIGTPIATKPKLDADLSRNLPTEKHLNEVKRIFRYLKGTINMGLWYLKDFSFELTAFSDIDHVGCLDTRKSTFGGIQFLGEKLVSWMSKNQDCTAMSTAEAEYVALSTSYAQVMWIRTQLKDYGFDYNKIPLYCDSSQP</sequence>
<reference evidence="2" key="2">
    <citation type="submission" date="2022-01" db="EMBL/GenBank/DDBJ databases">
        <authorList>
            <person name="Yamashiro T."/>
            <person name="Shiraishi A."/>
            <person name="Satake H."/>
            <person name="Nakayama K."/>
        </authorList>
    </citation>
    <scope>NUCLEOTIDE SEQUENCE</scope>
</reference>
<feature type="domain" description="Reverse transcriptase Ty1/copia-type" evidence="1">
    <location>
        <begin position="172"/>
        <end position="285"/>
    </location>
</feature>
<dbReference type="PANTHER" id="PTHR11439:SF509">
    <property type="entry name" value="RNA-DIRECTED DNA POLYMERASE"/>
    <property type="match status" value="1"/>
</dbReference>
<dbReference type="SUPFAM" id="SSF56672">
    <property type="entry name" value="DNA/RNA polymerases"/>
    <property type="match status" value="1"/>
</dbReference>
<gene>
    <name evidence="2" type="ORF">Tco_1054112</name>
</gene>
<organism evidence="2 3">
    <name type="scientific">Tanacetum coccineum</name>
    <dbReference type="NCBI Taxonomy" id="301880"/>
    <lineage>
        <taxon>Eukaryota</taxon>
        <taxon>Viridiplantae</taxon>
        <taxon>Streptophyta</taxon>
        <taxon>Embryophyta</taxon>
        <taxon>Tracheophyta</taxon>
        <taxon>Spermatophyta</taxon>
        <taxon>Magnoliopsida</taxon>
        <taxon>eudicotyledons</taxon>
        <taxon>Gunneridae</taxon>
        <taxon>Pentapetalae</taxon>
        <taxon>asterids</taxon>
        <taxon>campanulids</taxon>
        <taxon>Asterales</taxon>
        <taxon>Asteraceae</taxon>
        <taxon>Asteroideae</taxon>
        <taxon>Anthemideae</taxon>
        <taxon>Anthemidinae</taxon>
        <taxon>Tanacetum</taxon>
    </lineage>
</organism>
<dbReference type="Proteomes" id="UP001151760">
    <property type="component" value="Unassembled WGS sequence"/>
</dbReference>
<dbReference type="CDD" id="cd09272">
    <property type="entry name" value="RNase_HI_RT_Ty1"/>
    <property type="match status" value="1"/>
</dbReference>
<dbReference type="EMBL" id="BQNB010018929">
    <property type="protein sequence ID" value="GJT79770.1"/>
    <property type="molecule type" value="Genomic_DNA"/>
</dbReference>
<comment type="caution">
    <text evidence="2">The sequence shown here is derived from an EMBL/GenBank/DDBJ whole genome shotgun (WGS) entry which is preliminary data.</text>
</comment>
<protein>
    <submittedName>
        <fullName evidence="2">Gag-pol polyprotein</fullName>
    </submittedName>
</protein>
<dbReference type="InterPro" id="IPR013103">
    <property type="entry name" value="RVT_2"/>
</dbReference>
<name>A0ABQ5GXC8_9ASTR</name>
<evidence type="ECO:0000313" key="2">
    <source>
        <dbReference type="EMBL" id="GJT79770.1"/>
    </source>
</evidence>
<reference evidence="2" key="1">
    <citation type="journal article" date="2022" name="Int. J. Mol. Sci.">
        <title>Draft Genome of Tanacetum Coccineum: Genomic Comparison of Closely Related Tanacetum-Family Plants.</title>
        <authorList>
            <person name="Yamashiro T."/>
            <person name="Shiraishi A."/>
            <person name="Nakayama K."/>
            <person name="Satake H."/>
        </authorList>
    </citation>
    <scope>NUCLEOTIDE SEQUENCE</scope>
</reference>
<evidence type="ECO:0000313" key="3">
    <source>
        <dbReference type="Proteomes" id="UP001151760"/>
    </source>
</evidence>
<proteinExistence type="predicted"/>
<accession>A0ABQ5GXC8</accession>
<dbReference type="PANTHER" id="PTHR11439">
    <property type="entry name" value="GAG-POL-RELATED RETROTRANSPOSON"/>
    <property type="match status" value="1"/>
</dbReference>
<keyword evidence="3" id="KW-1185">Reference proteome</keyword>
<dbReference type="InterPro" id="IPR043502">
    <property type="entry name" value="DNA/RNA_pol_sf"/>
</dbReference>
<evidence type="ECO:0000259" key="1">
    <source>
        <dbReference type="Pfam" id="PF07727"/>
    </source>
</evidence>